<dbReference type="Pfam" id="PF22769">
    <property type="entry name" value="DCD"/>
    <property type="match status" value="1"/>
</dbReference>
<proteinExistence type="predicted"/>
<dbReference type="EMBL" id="MHTK01000002">
    <property type="protein sequence ID" value="OHA60067.1"/>
    <property type="molecule type" value="Genomic_DNA"/>
</dbReference>
<dbReference type="AlphaFoldDB" id="A0A1G2QHX4"/>
<dbReference type="InterPro" id="IPR011962">
    <property type="entry name" value="dCTP_deaminase"/>
</dbReference>
<evidence type="ECO:0000256" key="1">
    <source>
        <dbReference type="ARBA" id="ARBA00022801"/>
    </source>
</evidence>
<dbReference type="PANTHER" id="PTHR42680:SF3">
    <property type="entry name" value="DCTP DEAMINASE"/>
    <property type="match status" value="1"/>
</dbReference>
<dbReference type="CDD" id="cd07557">
    <property type="entry name" value="trimeric_dUTPase"/>
    <property type="match status" value="1"/>
</dbReference>
<gene>
    <name evidence="3" type="ORF">A2589_00050</name>
</gene>
<keyword evidence="2" id="KW-0546">Nucleotide metabolism</keyword>
<dbReference type="PANTHER" id="PTHR42680">
    <property type="entry name" value="DCTP DEAMINASE"/>
    <property type="match status" value="1"/>
</dbReference>
<keyword evidence="1" id="KW-0378">Hydrolase</keyword>
<dbReference type="Proteomes" id="UP000177838">
    <property type="component" value="Unassembled WGS sequence"/>
</dbReference>
<reference evidence="3 4" key="1">
    <citation type="journal article" date="2016" name="Nat. Commun.">
        <title>Thousands of microbial genomes shed light on interconnected biogeochemical processes in an aquifer system.</title>
        <authorList>
            <person name="Anantharaman K."/>
            <person name="Brown C.T."/>
            <person name="Hug L.A."/>
            <person name="Sharon I."/>
            <person name="Castelle C.J."/>
            <person name="Probst A.J."/>
            <person name="Thomas B.C."/>
            <person name="Singh A."/>
            <person name="Wilkins M.J."/>
            <person name="Karaoz U."/>
            <person name="Brodie E.L."/>
            <person name="Williams K.H."/>
            <person name="Hubbard S.S."/>
            <person name="Banfield J.F."/>
        </authorList>
    </citation>
    <scope>NUCLEOTIDE SEQUENCE [LARGE SCALE GENOMIC DNA]</scope>
</reference>
<dbReference type="GO" id="GO:0006229">
    <property type="term" value="P:dUTP biosynthetic process"/>
    <property type="evidence" value="ECO:0007669"/>
    <property type="project" value="InterPro"/>
</dbReference>
<name>A0A1G2QHX4_9BACT</name>
<dbReference type="GO" id="GO:0008829">
    <property type="term" value="F:dCTP deaminase activity"/>
    <property type="evidence" value="ECO:0007669"/>
    <property type="project" value="InterPro"/>
</dbReference>
<dbReference type="STRING" id="1802439.A2589_00050"/>
<evidence type="ECO:0000313" key="3">
    <source>
        <dbReference type="EMBL" id="OHA60067.1"/>
    </source>
</evidence>
<dbReference type="NCBIfam" id="TIGR02274">
    <property type="entry name" value="dCTP_deam"/>
    <property type="match status" value="1"/>
</dbReference>
<organism evidence="3 4">
    <name type="scientific">Candidatus Vogelbacteria bacterium RIFOXYD1_FULL_46_19</name>
    <dbReference type="NCBI Taxonomy" id="1802439"/>
    <lineage>
        <taxon>Bacteria</taxon>
        <taxon>Candidatus Vogeliibacteriota</taxon>
    </lineage>
</organism>
<dbReference type="InterPro" id="IPR036157">
    <property type="entry name" value="dUTPase-like_sf"/>
</dbReference>
<protein>
    <submittedName>
        <fullName evidence="3">dCTP deaminase</fullName>
    </submittedName>
</protein>
<dbReference type="Gene3D" id="2.70.40.10">
    <property type="match status" value="1"/>
</dbReference>
<dbReference type="SUPFAM" id="SSF51283">
    <property type="entry name" value="dUTPase-like"/>
    <property type="match status" value="1"/>
</dbReference>
<sequence>MAILTKDQILKRIQTADLKFKPSLDIFQLQAHAVDLRLGYTFLIPKKWHLTKAGREALNINYFDKNRPAYFDIIELEEGQVFDLLPGEYVLVSTLESITLPRDIMAVLYPRSSTNRKGLSVDLTGIVDSGYEGQLAIPITNNTDSQVIKLYPGERFCQLVFEQLDQAVDARQSRYHHKDIIEGFIAKHLSKDNTEINLIKKGEIKKLKSQYKIK</sequence>
<evidence type="ECO:0000256" key="2">
    <source>
        <dbReference type="ARBA" id="ARBA00023080"/>
    </source>
</evidence>
<comment type="caution">
    <text evidence="3">The sequence shown here is derived from an EMBL/GenBank/DDBJ whole genome shotgun (WGS) entry which is preliminary data.</text>
</comment>
<accession>A0A1G2QHX4</accession>
<dbReference type="InterPro" id="IPR033704">
    <property type="entry name" value="dUTPase_trimeric"/>
</dbReference>
<evidence type="ECO:0000313" key="4">
    <source>
        <dbReference type="Proteomes" id="UP000177838"/>
    </source>
</evidence>